<reference evidence="4 5" key="1">
    <citation type="journal article" date="2018" name="Mol. Genet. Genomics">
        <title>The red deer Cervus elaphus genome CerEla1.0: sequencing, annotating, genes, and chromosomes.</title>
        <authorList>
            <person name="Bana N.A."/>
            <person name="Nyiri A."/>
            <person name="Nagy J."/>
            <person name="Frank K."/>
            <person name="Nagy T."/>
            <person name="Steger V."/>
            <person name="Schiller M."/>
            <person name="Lakatos P."/>
            <person name="Sugar L."/>
            <person name="Horn P."/>
            <person name="Barta E."/>
            <person name="Orosz L."/>
        </authorList>
    </citation>
    <scope>NUCLEOTIDE SEQUENCE [LARGE SCALE GENOMIC DNA]</scope>
    <source>
        <strain evidence="4">Hungarian</strain>
    </source>
</reference>
<keyword evidence="5" id="KW-1185">Reference proteome</keyword>
<dbReference type="PANTHER" id="PTHR11071">
    <property type="entry name" value="PEPTIDYL-PROLYL CIS-TRANS ISOMERASE"/>
    <property type="match status" value="1"/>
</dbReference>
<dbReference type="InterPro" id="IPR029000">
    <property type="entry name" value="Cyclophilin-like_dom_sf"/>
</dbReference>
<keyword evidence="1" id="KW-0697">Rotamase</keyword>
<dbReference type="Proteomes" id="UP000242450">
    <property type="component" value="Chromosome 22"/>
</dbReference>
<name>A0A212CCF6_CEREH</name>
<gene>
    <name evidence="4" type="ORF">Celaphus_00014121</name>
</gene>
<protein>
    <recommendedName>
        <fullName evidence="1">Peptidyl-prolyl cis-trans isomerase</fullName>
        <shortName evidence="1">PPIase</shortName>
        <ecNumber evidence="1">5.2.1.8</ecNumber>
    </recommendedName>
</protein>
<evidence type="ECO:0000313" key="5">
    <source>
        <dbReference type="Proteomes" id="UP000242450"/>
    </source>
</evidence>
<dbReference type="GO" id="GO:0006457">
    <property type="term" value="P:protein folding"/>
    <property type="evidence" value="ECO:0007669"/>
    <property type="project" value="TreeGrafter"/>
</dbReference>
<evidence type="ECO:0000256" key="1">
    <source>
        <dbReference type="RuleBase" id="RU363019"/>
    </source>
</evidence>
<comment type="catalytic activity">
    <reaction evidence="1">
        <text>[protein]-peptidylproline (omega=180) = [protein]-peptidylproline (omega=0)</text>
        <dbReference type="Rhea" id="RHEA:16237"/>
        <dbReference type="Rhea" id="RHEA-COMP:10747"/>
        <dbReference type="Rhea" id="RHEA-COMP:10748"/>
        <dbReference type="ChEBI" id="CHEBI:83833"/>
        <dbReference type="ChEBI" id="CHEBI:83834"/>
        <dbReference type="EC" id="5.2.1.8"/>
    </reaction>
</comment>
<keyword evidence="1" id="KW-0413">Isomerase</keyword>
<feature type="region of interest" description="Disordered" evidence="2">
    <location>
        <begin position="36"/>
        <end position="55"/>
    </location>
</feature>
<dbReference type="GO" id="GO:0003755">
    <property type="term" value="F:peptidyl-prolyl cis-trans isomerase activity"/>
    <property type="evidence" value="ECO:0007669"/>
    <property type="project" value="InterPro"/>
</dbReference>
<dbReference type="GO" id="GO:0016018">
    <property type="term" value="F:cyclosporin A binding"/>
    <property type="evidence" value="ECO:0007669"/>
    <property type="project" value="TreeGrafter"/>
</dbReference>
<proteinExistence type="inferred from homology"/>
<comment type="caution">
    <text evidence="4">The sequence shown here is derived from an EMBL/GenBank/DDBJ whole genome shotgun (WGS) entry which is preliminary data.</text>
</comment>
<evidence type="ECO:0000259" key="3">
    <source>
        <dbReference type="PROSITE" id="PS50072"/>
    </source>
</evidence>
<sequence>TWKPRSGSSSSKAVNRLELFADKVPKTAENFRALSTGENNSGIRHKGTGGKSMYGMKSDDENFILEHMSPDVLPVANAGPHTNGSQFLSAVPRLNSWKASM</sequence>
<dbReference type="EC" id="5.2.1.8" evidence="1"/>
<dbReference type="AlphaFoldDB" id="A0A212CCF6"/>
<evidence type="ECO:0000256" key="2">
    <source>
        <dbReference type="SAM" id="MobiDB-lite"/>
    </source>
</evidence>
<feature type="domain" description="PPIase cyclophilin-type" evidence="3">
    <location>
        <begin position="17"/>
        <end position="101"/>
    </location>
</feature>
<accession>A0A212CCF6</accession>
<dbReference type="PROSITE" id="PS50072">
    <property type="entry name" value="CSA_PPIASE_2"/>
    <property type="match status" value="1"/>
</dbReference>
<dbReference type="PANTHER" id="PTHR11071:SF490">
    <property type="entry name" value="PEPTIDYL-PROLYL CIS-TRANS ISOMERASE A"/>
    <property type="match status" value="1"/>
</dbReference>
<dbReference type="PRINTS" id="PR00153">
    <property type="entry name" value="CSAPPISMRASE"/>
</dbReference>
<dbReference type="Pfam" id="PF00160">
    <property type="entry name" value="Pro_isomerase"/>
    <property type="match status" value="1"/>
</dbReference>
<dbReference type="InterPro" id="IPR002130">
    <property type="entry name" value="Cyclophilin-type_PPIase_dom"/>
</dbReference>
<evidence type="ECO:0000313" key="4">
    <source>
        <dbReference type="EMBL" id="OWK03683.1"/>
    </source>
</evidence>
<organism evidence="4 5">
    <name type="scientific">Cervus elaphus hippelaphus</name>
    <name type="common">European red deer</name>
    <dbReference type="NCBI Taxonomy" id="46360"/>
    <lineage>
        <taxon>Eukaryota</taxon>
        <taxon>Metazoa</taxon>
        <taxon>Chordata</taxon>
        <taxon>Craniata</taxon>
        <taxon>Vertebrata</taxon>
        <taxon>Euteleostomi</taxon>
        <taxon>Mammalia</taxon>
        <taxon>Eutheria</taxon>
        <taxon>Laurasiatheria</taxon>
        <taxon>Artiodactyla</taxon>
        <taxon>Ruminantia</taxon>
        <taxon>Pecora</taxon>
        <taxon>Cervidae</taxon>
        <taxon>Cervinae</taxon>
        <taxon>Cervus</taxon>
    </lineage>
</organism>
<comment type="function">
    <text evidence="1">PPIases accelerate the folding of proteins. It catalyzes the cis-trans isomerization of proline imidic peptide bonds in oligopeptides.</text>
</comment>
<feature type="non-terminal residue" evidence="4">
    <location>
        <position position="101"/>
    </location>
</feature>
<dbReference type="GO" id="GO:0005737">
    <property type="term" value="C:cytoplasm"/>
    <property type="evidence" value="ECO:0007669"/>
    <property type="project" value="TreeGrafter"/>
</dbReference>
<comment type="similarity">
    <text evidence="1">Belongs to the cyclophilin-type PPIase family.</text>
</comment>
<dbReference type="OrthoDB" id="193499at2759"/>
<dbReference type="SUPFAM" id="SSF50891">
    <property type="entry name" value="Cyclophilin-like"/>
    <property type="match status" value="1"/>
</dbReference>
<dbReference type="Gene3D" id="2.40.100.10">
    <property type="entry name" value="Cyclophilin-like"/>
    <property type="match status" value="2"/>
</dbReference>
<feature type="non-terminal residue" evidence="4">
    <location>
        <position position="1"/>
    </location>
</feature>
<dbReference type="EMBL" id="MKHE01000022">
    <property type="protein sequence ID" value="OWK03683.1"/>
    <property type="molecule type" value="Genomic_DNA"/>
</dbReference>